<protein>
    <submittedName>
        <fullName evidence="2">Putative membrane protein</fullName>
    </submittedName>
</protein>
<dbReference type="EMBL" id="JACBZO010000001">
    <property type="protein sequence ID" value="NYI40774.1"/>
    <property type="molecule type" value="Genomic_DNA"/>
</dbReference>
<feature type="transmembrane region" description="Helical" evidence="1">
    <location>
        <begin position="89"/>
        <end position="116"/>
    </location>
</feature>
<keyword evidence="1" id="KW-0812">Transmembrane</keyword>
<proteinExistence type="predicted"/>
<feature type="transmembrane region" description="Helical" evidence="1">
    <location>
        <begin position="48"/>
        <end position="69"/>
    </location>
</feature>
<reference evidence="2 3" key="1">
    <citation type="submission" date="2020-07" db="EMBL/GenBank/DDBJ databases">
        <title>Sequencing the genomes of 1000 actinobacteria strains.</title>
        <authorList>
            <person name="Klenk H.-P."/>
        </authorList>
    </citation>
    <scope>NUCLEOTIDE SEQUENCE [LARGE SCALE GENOMIC DNA]</scope>
    <source>
        <strain evidence="2 3">DSM 19970</strain>
    </source>
</reference>
<organism evidence="2 3">
    <name type="scientific">Demequina lutea</name>
    <dbReference type="NCBI Taxonomy" id="431489"/>
    <lineage>
        <taxon>Bacteria</taxon>
        <taxon>Bacillati</taxon>
        <taxon>Actinomycetota</taxon>
        <taxon>Actinomycetes</taxon>
        <taxon>Micrococcales</taxon>
        <taxon>Demequinaceae</taxon>
        <taxon>Demequina</taxon>
    </lineage>
</organism>
<sequence length="132" mass="13644">MHKSRSATALVDAVALVILVAETALVAVIAVGYVAYALMDRSFSGLGLSLAAVAAILAAGLGLFTRGFAKRRRFALGGAMTWQLMQASVGVWLLGAFPIVGALLIAAAVMVAVAVFKRQAALGRQEQDDLDA</sequence>
<accession>A0A7Y9Z8K8</accession>
<evidence type="ECO:0000313" key="3">
    <source>
        <dbReference type="Proteomes" id="UP000547973"/>
    </source>
</evidence>
<evidence type="ECO:0000313" key="2">
    <source>
        <dbReference type="EMBL" id="NYI40774.1"/>
    </source>
</evidence>
<comment type="caution">
    <text evidence="2">The sequence shown here is derived from an EMBL/GenBank/DDBJ whole genome shotgun (WGS) entry which is preliminary data.</text>
</comment>
<keyword evidence="1" id="KW-1133">Transmembrane helix</keyword>
<keyword evidence="3" id="KW-1185">Reference proteome</keyword>
<keyword evidence="1" id="KW-0472">Membrane</keyword>
<name>A0A7Y9Z8K8_9MICO</name>
<dbReference type="RefSeq" id="WP_062074471.1">
    <property type="nucleotide sequence ID" value="NZ_BBRC01000003.1"/>
</dbReference>
<dbReference type="Proteomes" id="UP000547973">
    <property type="component" value="Unassembled WGS sequence"/>
</dbReference>
<feature type="transmembrane region" description="Helical" evidence="1">
    <location>
        <begin position="13"/>
        <end position="36"/>
    </location>
</feature>
<gene>
    <name evidence="2" type="ORF">BKA03_000893</name>
</gene>
<evidence type="ECO:0000256" key="1">
    <source>
        <dbReference type="SAM" id="Phobius"/>
    </source>
</evidence>
<dbReference type="AlphaFoldDB" id="A0A7Y9Z8K8"/>